<proteinExistence type="predicted"/>
<dbReference type="GeneID" id="14867822"/>
<dbReference type="RefSeq" id="XP_004352381.1">
    <property type="nucleotide sequence ID" value="XM_004352329.1"/>
</dbReference>
<reference evidence="2" key="1">
    <citation type="journal article" date="2011" name="Genome Res.">
        <title>Phylogeny-wide analysis of social amoeba genomes highlights ancient origins for complex intercellular communication.</title>
        <authorList>
            <person name="Heidel A.J."/>
            <person name="Lawal H.M."/>
            <person name="Felder M."/>
            <person name="Schilde C."/>
            <person name="Helps N.R."/>
            <person name="Tunggal B."/>
            <person name="Rivero F."/>
            <person name="John U."/>
            <person name="Schleicher M."/>
            <person name="Eichinger L."/>
            <person name="Platzer M."/>
            <person name="Noegel A.A."/>
            <person name="Schaap P."/>
            <person name="Gloeckner G."/>
        </authorList>
    </citation>
    <scope>NUCLEOTIDE SEQUENCE [LARGE SCALE GENOMIC DNA]</scope>
    <source>
        <strain evidence="2">SH3</strain>
    </source>
</reference>
<evidence type="ECO:0000313" key="2">
    <source>
        <dbReference type="Proteomes" id="UP000007797"/>
    </source>
</evidence>
<evidence type="ECO:0000313" key="1">
    <source>
        <dbReference type="EMBL" id="EGG16056.1"/>
    </source>
</evidence>
<name>F4Q8F6_CACFS</name>
<evidence type="ECO:0008006" key="3">
    <source>
        <dbReference type="Google" id="ProtNLM"/>
    </source>
</evidence>
<dbReference type="OrthoDB" id="24466at2759"/>
<dbReference type="KEGG" id="dfa:DFA_09728"/>
<accession>F4Q8F6</accession>
<gene>
    <name evidence="1" type="ORF">DFA_09728</name>
</gene>
<sequence>MNLEKWVQVHPDYPPYLGYLSICKKQETPLKVAENSRDENIIKSVITNKQLFKTIIAVGRTIVIKCYNHHYSFPPVGWIIKNLNLFECHNYISLTSAEWIVRNQYYGLLEYKLKRNDHLHFSLASIQMMCNHLGGDMKLFNLIYEKKRSMFFSDTLLECAATSGNTQVFKILLDQTYPKRLNLFNQPSEFSRWIGTLYYLNLEEVDGSGVIETIEWILCQDPLNKEMMDSAHALSRSLTSLNKQEKRYIIFAYYFNQFSKHWEIVKNYHSPLVDMYTKYYSPIVQESMSLEDDMEFIKSLGEETLIFISFLIKLAHLTVKSLHFRDLSFLRCIWASLLEDEFELSKYVSRYMKPSKSLEILMFFQQKSQELGHPLYLEFFRAIRKKDHEMIEYLFQIDGHQKIIQELDNNGELFLTYTSYFNQKVAKILLDNPATPTIPNDQGWRTTLAVLMQLFSTIPI</sequence>
<dbReference type="Proteomes" id="UP000007797">
    <property type="component" value="Unassembled WGS sequence"/>
</dbReference>
<dbReference type="PANTHER" id="PTHR32142:SF55">
    <property type="entry name" value="ANKYRIN REPEAT-CONTAINING PROTEIN-RELATED"/>
    <property type="match status" value="1"/>
</dbReference>
<dbReference type="InterPro" id="IPR036770">
    <property type="entry name" value="Ankyrin_rpt-contain_sf"/>
</dbReference>
<protein>
    <recommendedName>
        <fullName evidence="3">Ankyrin repeat-containing protein</fullName>
    </recommendedName>
</protein>
<dbReference type="SUPFAM" id="SSF48403">
    <property type="entry name" value="Ankyrin repeat"/>
    <property type="match status" value="1"/>
</dbReference>
<dbReference type="PANTHER" id="PTHR32142">
    <property type="entry name" value="B BOX-TYPE DOMAIN-CONTAINING PROTEIN-RELATED"/>
    <property type="match status" value="1"/>
</dbReference>
<organism evidence="1 2">
    <name type="scientific">Cavenderia fasciculata</name>
    <name type="common">Slime mold</name>
    <name type="synonym">Dictyostelium fasciculatum</name>
    <dbReference type="NCBI Taxonomy" id="261658"/>
    <lineage>
        <taxon>Eukaryota</taxon>
        <taxon>Amoebozoa</taxon>
        <taxon>Evosea</taxon>
        <taxon>Eumycetozoa</taxon>
        <taxon>Dictyostelia</taxon>
        <taxon>Acytosteliales</taxon>
        <taxon>Cavenderiaceae</taxon>
        <taxon>Cavenderia</taxon>
    </lineage>
</organism>
<dbReference type="EMBL" id="GL883025">
    <property type="protein sequence ID" value="EGG16056.1"/>
    <property type="molecule type" value="Genomic_DNA"/>
</dbReference>
<dbReference type="AlphaFoldDB" id="F4Q8F6"/>
<keyword evidence="2" id="KW-1185">Reference proteome</keyword>